<protein>
    <submittedName>
        <fullName evidence="2">Uncharacterized protein</fullName>
    </submittedName>
</protein>
<accession>A0ABQ8SSP6</accession>
<feature type="region of interest" description="Disordered" evidence="1">
    <location>
        <begin position="1"/>
        <end position="35"/>
    </location>
</feature>
<keyword evidence="3" id="KW-1185">Reference proteome</keyword>
<sequence length="243" mass="28819">MGMQKEQGKDKVNDVNSRRRKEMQEEPGECKENKGKGGIEVGQWECKKNKANMKIKAQMEIEPDCITLRHRLRNEDIRIQTHLKDTAETADKLKKKWAGYVMRFNENRWTHILTTWDPRIGKRNAGRQKTRWADELRSRFSHLWSRTMKDRQQWKLITKSEEVLHLVGKEIRCLLLPIVETATQKAYQGTDIAIFVPFFNIFATETETFVISWDDREFQTAAKRWFRAQAADFHDTRIQKLIP</sequence>
<name>A0ABQ8SSP6_PERAM</name>
<gene>
    <name evidence="2" type="ORF">ANN_17350</name>
</gene>
<organism evidence="2 3">
    <name type="scientific">Periplaneta americana</name>
    <name type="common">American cockroach</name>
    <name type="synonym">Blatta americana</name>
    <dbReference type="NCBI Taxonomy" id="6978"/>
    <lineage>
        <taxon>Eukaryota</taxon>
        <taxon>Metazoa</taxon>
        <taxon>Ecdysozoa</taxon>
        <taxon>Arthropoda</taxon>
        <taxon>Hexapoda</taxon>
        <taxon>Insecta</taxon>
        <taxon>Pterygota</taxon>
        <taxon>Neoptera</taxon>
        <taxon>Polyneoptera</taxon>
        <taxon>Dictyoptera</taxon>
        <taxon>Blattodea</taxon>
        <taxon>Blattoidea</taxon>
        <taxon>Blattidae</taxon>
        <taxon>Blattinae</taxon>
        <taxon>Periplaneta</taxon>
    </lineage>
</organism>
<comment type="caution">
    <text evidence="2">The sequence shown here is derived from an EMBL/GenBank/DDBJ whole genome shotgun (WGS) entry which is preliminary data.</text>
</comment>
<proteinExistence type="predicted"/>
<evidence type="ECO:0000313" key="3">
    <source>
        <dbReference type="Proteomes" id="UP001148838"/>
    </source>
</evidence>
<dbReference type="Proteomes" id="UP001148838">
    <property type="component" value="Unassembled WGS sequence"/>
</dbReference>
<reference evidence="2 3" key="1">
    <citation type="journal article" date="2022" name="Allergy">
        <title>Genome assembly and annotation of Periplaneta americana reveal a comprehensive cockroach allergen profile.</title>
        <authorList>
            <person name="Wang L."/>
            <person name="Xiong Q."/>
            <person name="Saelim N."/>
            <person name="Wang L."/>
            <person name="Nong W."/>
            <person name="Wan A.T."/>
            <person name="Shi M."/>
            <person name="Liu X."/>
            <person name="Cao Q."/>
            <person name="Hui J.H.L."/>
            <person name="Sookrung N."/>
            <person name="Leung T.F."/>
            <person name="Tungtrongchitr A."/>
            <person name="Tsui S.K.W."/>
        </authorList>
    </citation>
    <scope>NUCLEOTIDE SEQUENCE [LARGE SCALE GENOMIC DNA]</scope>
    <source>
        <strain evidence="2">PWHHKU_190912</strain>
    </source>
</reference>
<evidence type="ECO:0000313" key="2">
    <source>
        <dbReference type="EMBL" id="KAJ4437215.1"/>
    </source>
</evidence>
<dbReference type="EMBL" id="JAJSOF020000021">
    <property type="protein sequence ID" value="KAJ4437215.1"/>
    <property type="molecule type" value="Genomic_DNA"/>
</dbReference>
<evidence type="ECO:0000256" key="1">
    <source>
        <dbReference type="SAM" id="MobiDB-lite"/>
    </source>
</evidence>